<dbReference type="AlphaFoldDB" id="A0AAD9TXS6"/>
<evidence type="ECO:0000256" key="2">
    <source>
        <dbReference type="SAM" id="SignalP"/>
    </source>
</evidence>
<dbReference type="InterPro" id="IPR032861">
    <property type="entry name" value="TAXi_N"/>
</dbReference>
<dbReference type="Proteomes" id="UP001280121">
    <property type="component" value="Unassembled WGS sequence"/>
</dbReference>
<comment type="caution">
    <text evidence="4">The sequence shown here is derived from an EMBL/GenBank/DDBJ whole genome shotgun (WGS) entry which is preliminary data.</text>
</comment>
<evidence type="ECO:0000313" key="4">
    <source>
        <dbReference type="EMBL" id="KAK2643962.1"/>
    </source>
</evidence>
<dbReference type="Pfam" id="PF14543">
    <property type="entry name" value="TAXi_N"/>
    <property type="match status" value="1"/>
</dbReference>
<evidence type="ECO:0000313" key="5">
    <source>
        <dbReference type="Proteomes" id="UP001280121"/>
    </source>
</evidence>
<sequence length="180" mass="19569">MAKFSCFSIAFFFLLALVFAIEVSHVTALEASAATYRPNVMRRATTGVRRHHIKSHACFSATSVAINACVFLLALMDTKKNVHAITTGRPKKANLSVHEHSKQHIKYGDPEYGHRVWAQDDKNQGTFSMDEGLLGVVCGSMSLVNQSSPQTGGAFSYCLATWDSRSPGWLAFGCGAIPAD</sequence>
<proteinExistence type="inferred from homology"/>
<evidence type="ECO:0000256" key="1">
    <source>
        <dbReference type="ARBA" id="ARBA00007447"/>
    </source>
</evidence>
<dbReference type="SUPFAM" id="SSF50630">
    <property type="entry name" value="Acid proteases"/>
    <property type="match status" value="1"/>
</dbReference>
<comment type="similarity">
    <text evidence="1">Belongs to the peptidase A1 family.</text>
</comment>
<keyword evidence="2" id="KW-0732">Signal</keyword>
<dbReference type="InterPro" id="IPR021109">
    <property type="entry name" value="Peptidase_aspartic_dom_sf"/>
</dbReference>
<accession>A0AAD9TXS6</accession>
<gene>
    <name evidence="4" type="ORF">Ddye_019157</name>
</gene>
<name>A0AAD9TXS6_9ROSI</name>
<reference evidence="4" key="1">
    <citation type="journal article" date="2023" name="Plant J.">
        <title>Genome sequences and population genomics provide insights into the demographic history, inbreeding, and mutation load of two 'living fossil' tree species of Dipteronia.</title>
        <authorList>
            <person name="Feng Y."/>
            <person name="Comes H.P."/>
            <person name="Chen J."/>
            <person name="Zhu S."/>
            <person name="Lu R."/>
            <person name="Zhang X."/>
            <person name="Li P."/>
            <person name="Qiu J."/>
            <person name="Olsen K.M."/>
            <person name="Qiu Y."/>
        </authorList>
    </citation>
    <scope>NUCLEOTIDE SEQUENCE</scope>
    <source>
        <strain evidence="4">KIB01</strain>
    </source>
</reference>
<organism evidence="4 5">
    <name type="scientific">Dipteronia dyeriana</name>
    <dbReference type="NCBI Taxonomy" id="168575"/>
    <lineage>
        <taxon>Eukaryota</taxon>
        <taxon>Viridiplantae</taxon>
        <taxon>Streptophyta</taxon>
        <taxon>Embryophyta</taxon>
        <taxon>Tracheophyta</taxon>
        <taxon>Spermatophyta</taxon>
        <taxon>Magnoliopsida</taxon>
        <taxon>eudicotyledons</taxon>
        <taxon>Gunneridae</taxon>
        <taxon>Pentapetalae</taxon>
        <taxon>rosids</taxon>
        <taxon>malvids</taxon>
        <taxon>Sapindales</taxon>
        <taxon>Sapindaceae</taxon>
        <taxon>Hippocastanoideae</taxon>
        <taxon>Acereae</taxon>
        <taxon>Dipteronia</taxon>
    </lineage>
</organism>
<keyword evidence="5" id="KW-1185">Reference proteome</keyword>
<dbReference type="Gene3D" id="2.40.70.10">
    <property type="entry name" value="Acid Proteases"/>
    <property type="match status" value="1"/>
</dbReference>
<feature type="signal peptide" evidence="2">
    <location>
        <begin position="1"/>
        <end position="20"/>
    </location>
</feature>
<protein>
    <recommendedName>
        <fullName evidence="3">Xylanase inhibitor N-terminal domain-containing protein</fullName>
    </recommendedName>
</protein>
<feature type="chain" id="PRO_5042203500" description="Xylanase inhibitor N-terminal domain-containing protein" evidence="2">
    <location>
        <begin position="21"/>
        <end position="180"/>
    </location>
</feature>
<evidence type="ECO:0000259" key="3">
    <source>
        <dbReference type="Pfam" id="PF14543"/>
    </source>
</evidence>
<dbReference type="EMBL" id="JANJYI010000006">
    <property type="protein sequence ID" value="KAK2643962.1"/>
    <property type="molecule type" value="Genomic_DNA"/>
</dbReference>
<feature type="domain" description="Xylanase inhibitor N-terminal" evidence="3">
    <location>
        <begin position="121"/>
        <end position="173"/>
    </location>
</feature>